<feature type="transmembrane region" description="Helical" evidence="1">
    <location>
        <begin position="107"/>
        <end position="127"/>
    </location>
</feature>
<organism evidence="5 6">
    <name type="scientific">Caballeronia grimmiae</name>
    <dbReference type="NCBI Taxonomy" id="1071679"/>
    <lineage>
        <taxon>Bacteria</taxon>
        <taxon>Pseudomonadati</taxon>
        <taxon>Pseudomonadota</taxon>
        <taxon>Betaproteobacteria</taxon>
        <taxon>Burkholderiales</taxon>
        <taxon>Burkholderiaceae</taxon>
        <taxon>Caballeronia</taxon>
    </lineage>
</organism>
<keyword evidence="1" id="KW-0812">Transmembrane</keyword>
<dbReference type="PROSITE" id="PS50883">
    <property type="entry name" value="EAL"/>
    <property type="match status" value="1"/>
</dbReference>
<evidence type="ECO:0000259" key="3">
    <source>
        <dbReference type="PROSITE" id="PS50887"/>
    </source>
</evidence>
<dbReference type="NCBIfam" id="TIGR00229">
    <property type="entry name" value="sensory_box"/>
    <property type="match status" value="1"/>
</dbReference>
<keyword evidence="1" id="KW-1133">Transmembrane helix</keyword>
<dbReference type="InterPro" id="IPR052155">
    <property type="entry name" value="Biofilm_reg_signaling"/>
</dbReference>
<feature type="transmembrane region" description="Helical" evidence="1">
    <location>
        <begin position="76"/>
        <end position="95"/>
    </location>
</feature>
<comment type="caution">
    <text evidence="5">The sequence shown here is derived from an EMBL/GenBank/DDBJ whole genome shotgun (WGS) entry which is preliminary data.</text>
</comment>
<proteinExistence type="predicted"/>
<dbReference type="Gene3D" id="3.30.450.20">
    <property type="entry name" value="PAS domain"/>
    <property type="match status" value="1"/>
</dbReference>
<dbReference type="NCBIfam" id="TIGR00254">
    <property type="entry name" value="GGDEF"/>
    <property type="match status" value="1"/>
</dbReference>
<dbReference type="Pfam" id="PF03707">
    <property type="entry name" value="MHYT"/>
    <property type="match status" value="2"/>
</dbReference>
<dbReference type="InterPro" id="IPR035965">
    <property type="entry name" value="PAS-like_dom_sf"/>
</dbReference>
<feature type="transmembrane region" description="Helical" evidence="1">
    <location>
        <begin position="139"/>
        <end position="160"/>
    </location>
</feature>
<dbReference type="Gene3D" id="3.30.70.270">
    <property type="match status" value="1"/>
</dbReference>
<feature type="domain" description="EAL" evidence="2">
    <location>
        <begin position="526"/>
        <end position="776"/>
    </location>
</feature>
<dbReference type="CDD" id="cd01949">
    <property type="entry name" value="GGDEF"/>
    <property type="match status" value="1"/>
</dbReference>
<evidence type="ECO:0000256" key="1">
    <source>
        <dbReference type="PROSITE-ProRule" id="PRU00244"/>
    </source>
</evidence>
<dbReference type="GO" id="GO:0016020">
    <property type="term" value="C:membrane"/>
    <property type="evidence" value="ECO:0007669"/>
    <property type="project" value="UniProtKB-UniRule"/>
</dbReference>
<evidence type="ECO:0000259" key="2">
    <source>
        <dbReference type="PROSITE" id="PS50883"/>
    </source>
</evidence>
<dbReference type="PANTHER" id="PTHR44757:SF2">
    <property type="entry name" value="BIOFILM ARCHITECTURE MAINTENANCE PROTEIN MBAA"/>
    <property type="match status" value="1"/>
</dbReference>
<evidence type="ECO:0000259" key="4">
    <source>
        <dbReference type="PROSITE" id="PS50924"/>
    </source>
</evidence>
<reference evidence="5 6" key="1">
    <citation type="submission" date="2014-03" db="EMBL/GenBank/DDBJ databases">
        <title>Draft Genome Sequences of Four Burkholderia Strains.</title>
        <authorList>
            <person name="Liu X.Y."/>
            <person name="Li C.X."/>
            <person name="Xu J.H."/>
        </authorList>
    </citation>
    <scope>NUCLEOTIDE SEQUENCE [LARGE SCALE GENOMIC DNA]</scope>
    <source>
        <strain evidence="5 6">R27</strain>
    </source>
</reference>
<dbReference type="SUPFAM" id="SSF141868">
    <property type="entry name" value="EAL domain-like"/>
    <property type="match status" value="1"/>
</dbReference>
<sequence>MLHAHDTRLMLLACIVCAIGIYASFAVGRHAARASGKARIHWGVVNVVASGCTAWATHFIVLLAFEPHMPAAFEPFLTAVSLACAIIGIGAGATVSITDPRSPRQFLAGMIIGTGVAALHYIGQSAYLVQGTVSWDLELVVSSIAVSLPLFGLSMVAIANRNRRIRQCAAPLMLFAIALLHFCGMAAMTLRYDPSVAFPSDAVSPQAVTPVVAGVSLALIMLAVLGWRFDLAAKARLRQDRRRLRDLADVALEGLLITQSNVIVTSNSSIERLSGFAQDDLAGRHVSALLPHFDLAGLPEKEERETELVGATGQRIPVRVLRSEVPLGHKLQTVIAVRDQRERLRTEAKMRALAFNDSLTGLPNRASFYELLTLQTAVPADADKPFAVVLVDLDRFKQVNDTFGHLTGDTVLMQIADRLRALVKAGDVVARLGGDEFAVMHSGAQAEAACALCVGIVEACNSGTFVVDGQSIHLGASVGFALYPADGGAPAELLRNADLALYAAKADGKGTYRRYESALNDKTQERQALEAGLRRALTDGQLELHYQPLVDAKTGRIASAEALVRWRHPERGLVSPAEFIEIAEESGLIIPLGNWVLRTACAEAATWPANIGVAINLSPVQFRDKALASNVVSALKEAGLEPQRLELEITEGVLLMDEARTLHTLNHLRAMHVRISMDDFGTGYSSLSYIRKFPFDKIKIDQSFVRNIPHDAESVGIVRAIITMSACLGLPTTMEGVETAEQFGFAVSEGCSAIQGYFVSRPVPAAQLRTLLGHDTLCASVEGDGVGRSILADSRDEGLDSASSDELVLQHSATDRSINRYA</sequence>
<dbReference type="SUPFAM" id="SSF55073">
    <property type="entry name" value="Nucleotide cyclase"/>
    <property type="match status" value="1"/>
</dbReference>
<dbReference type="PROSITE" id="PS50924">
    <property type="entry name" value="MHYT"/>
    <property type="match status" value="1"/>
</dbReference>
<dbReference type="SMART" id="SM00267">
    <property type="entry name" value="GGDEF"/>
    <property type="match status" value="1"/>
</dbReference>
<dbReference type="Pfam" id="PF00990">
    <property type="entry name" value="GGDEF"/>
    <property type="match status" value="1"/>
</dbReference>
<evidence type="ECO:0000313" key="5">
    <source>
        <dbReference type="EMBL" id="KDR35179.1"/>
    </source>
</evidence>
<dbReference type="SUPFAM" id="SSF55785">
    <property type="entry name" value="PYP-like sensor domain (PAS domain)"/>
    <property type="match status" value="1"/>
</dbReference>
<dbReference type="InterPro" id="IPR000014">
    <property type="entry name" value="PAS"/>
</dbReference>
<feature type="transmembrane region" description="Helical" evidence="1">
    <location>
        <begin position="212"/>
        <end position="233"/>
    </location>
</feature>
<feature type="domain" description="MHYT" evidence="4">
    <location>
        <begin position="5"/>
        <end position="191"/>
    </location>
</feature>
<protein>
    <submittedName>
        <fullName evidence="5">Diguanylate cyclase</fullName>
    </submittedName>
</protein>
<dbReference type="PANTHER" id="PTHR44757">
    <property type="entry name" value="DIGUANYLATE CYCLASE DGCP"/>
    <property type="match status" value="1"/>
</dbReference>
<dbReference type="Proteomes" id="UP000027439">
    <property type="component" value="Unassembled WGS sequence"/>
</dbReference>
<dbReference type="SMART" id="SM00052">
    <property type="entry name" value="EAL"/>
    <property type="match status" value="1"/>
</dbReference>
<dbReference type="AlphaFoldDB" id="A0A069P5N4"/>
<dbReference type="InterPro" id="IPR001633">
    <property type="entry name" value="EAL_dom"/>
</dbReference>
<dbReference type="EMBL" id="JFHE01000008">
    <property type="protein sequence ID" value="KDR35179.1"/>
    <property type="molecule type" value="Genomic_DNA"/>
</dbReference>
<dbReference type="Pfam" id="PF00563">
    <property type="entry name" value="EAL"/>
    <property type="match status" value="1"/>
</dbReference>
<feature type="transmembrane region" description="Helical" evidence="1">
    <location>
        <begin position="40"/>
        <end position="64"/>
    </location>
</feature>
<name>A0A069P5N4_9BURK</name>
<feature type="transmembrane region" description="Helical" evidence="1">
    <location>
        <begin position="6"/>
        <end position="28"/>
    </location>
</feature>
<dbReference type="InterPro" id="IPR000160">
    <property type="entry name" value="GGDEF_dom"/>
</dbReference>
<dbReference type="eggNOG" id="COG5001">
    <property type="taxonomic scope" value="Bacteria"/>
</dbReference>
<dbReference type="InterPro" id="IPR035919">
    <property type="entry name" value="EAL_sf"/>
</dbReference>
<gene>
    <name evidence="5" type="ORF">BG57_30935</name>
</gene>
<dbReference type="PROSITE" id="PS50887">
    <property type="entry name" value="GGDEF"/>
    <property type="match status" value="1"/>
</dbReference>
<dbReference type="CDD" id="cd01948">
    <property type="entry name" value="EAL"/>
    <property type="match status" value="1"/>
</dbReference>
<dbReference type="InterPro" id="IPR043128">
    <property type="entry name" value="Rev_trsase/Diguanyl_cyclase"/>
</dbReference>
<dbReference type="InterPro" id="IPR005330">
    <property type="entry name" value="MHYT_dom"/>
</dbReference>
<dbReference type="InterPro" id="IPR029787">
    <property type="entry name" value="Nucleotide_cyclase"/>
</dbReference>
<dbReference type="STRING" id="1071679.BG57_30935"/>
<feature type="transmembrane region" description="Helical" evidence="1">
    <location>
        <begin position="172"/>
        <end position="192"/>
    </location>
</feature>
<evidence type="ECO:0000313" key="6">
    <source>
        <dbReference type="Proteomes" id="UP000027439"/>
    </source>
</evidence>
<dbReference type="Gene3D" id="3.20.20.450">
    <property type="entry name" value="EAL domain"/>
    <property type="match status" value="1"/>
</dbReference>
<keyword evidence="1" id="KW-0472">Membrane</keyword>
<feature type="domain" description="GGDEF" evidence="3">
    <location>
        <begin position="384"/>
        <end position="517"/>
    </location>
</feature>
<accession>A0A069P5N4</accession>